<protein>
    <submittedName>
        <fullName evidence="2">Uncharacterized protein</fullName>
    </submittedName>
</protein>
<dbReference type="RefSeq" id="WP_344859667.1">
    <property type="nucleotide sequence ID" value="NZ_BAAAUT010000020.1"/>
</dbReference>
<organism evidence="2 3">
    <name type="scientific">Planomonospora alba</name>
    <dbReference type="NCBI Taxonomy" id="161354"/>
    <lineage>
        <taxon>Bacteria</taxon>
        <taxon>Bacillati</taxon>
        <taxon>Actinomycetota</taxon>
        <taxon>Actinomycetes</taxon>
        <taxon>Streptosporangiales</taxon>
        <taxon>Streptosporangiaceae</taxon>
        <taxon>Planomonospora</taxon>
    </lineage>
</organism>
<evidence type="ECO:0000256" key="1">
    <source>
        <dbReference type="SAM" id="MobiDB-lite"/>
    </source>
</evidence>
<feature type="region of interest" description="Disordered" evidence="1">
    <location>
        <begin position="89"/>
        <end position="122"/>
    </location>
</feature>
<keyword evidence="3" id="KW-1185">Reference proteome</keyword>
<sequence>MRERVRRTRWWSPGSPLVQETRILDVEPAEAADRAAWKRAGSPRRCRGGAPCRKGLPGPGTTDYTSLAGNAMSPLFGFSGTELLELPADPARLRSEPLRLRAAERDRQAKSGGSAKNMPAEDEWLWQRGALLLGELPTPRRSARPSTACRRTSRGPGSSPAGER</sequence>
<reference evidence="3" key="1">
    <citation type="journal article" date="2019" name="Int. J. Syst. Evol. Microbiol.">
        <title>The Global Catalogue of Microorganisms (GCM) 10K type strain sequencing project: providing services to taxonomists for standard genome sequencing and annotation.</title>
        <authorList>
            <consortium name="The Broad Institute Genomics Platform"/>
            <consortium name="The Broad Institute Genome Sequencing Center for Infectious Disease"/>
            <person name="Wu L."/>
            <person name="Ma J."/>
        </authorList>
    </citation>
    <scope>NUCLEOTIDE SEQUENCE [LARGE SCALE GENOMIC DNA]</scope>
    <source>
        <strain evidence="3">JCM 9373</strain>
    </source>
</reference>
<dbReference type="EMBL" id="BAAAUT010000020">
    <property type="protein sequence ID" value="GAA3136360.1"/>
    <property type="molecule type" value="Genomic_DNA"/>
</dbReference>
<evidence type="ECO:0000313" key="2">
    <source>
        <dbReference type="EMBL" id="GAA3136360.1"/>
    </source>
</evidence>
<gene>
    <name evidence="2" type="ORF">GCM10010466_28960</name>
</gene>
<feature type="compositionally biased region" description="Basic and acidic residues" evidence="1">
    <location>
        <begin position="91"/>
        <end position="109"/>
    </location>
</feature>
<dbReference type="Proteomes" id="UP001500320">
    <property type="component" value="Unassembled WGS sequence"/>
</dbReference>
<evidence type="ECO:0000313" key="3">
    <source>
        <dbReference type="Proteomes" id="UP001500320"/>
    </source>
</evidence>
<proteinExistence type="predicted"/>
<comment type="caution">
    <text evidence="2">The sequence shown here is derived from an EMBL/GenBank/DDBJ whole genome shotgun (WGS) entry which is preliminary data.</text>
</comment>
<name>A0ABP6N5X3_9ACTN</name>
<feature type="region of interest" description="Disordered" evidence="1">
    <location>
        <begin position="135"/>
        <end position="164"/>
    </location>
</feature>
<accession>A0ABP6N5X3</accession>